<dbReference type="InterPro" id="IPR027417">
    <property type="entry name" value="P-loop_NTPase"/>
</dbReference>
<sequence>MKQQHSPIDGSQADVVLAGVEKRYGNTIALRSMDLSIERGELFALLGPSGCGKSTTLRLIAGFEQPSAGRVFVRGNDVTRIPSSKRNFGIVFQGFALFPHMTVAQNVGFGLRMRKLQKSEMKQRVMSALELVGLDHLADRYPRQLSGGQQQRAALARAIVIEPDVLVLDEPMSALDKILRDRMQVEIRRIQQRLKMTTILVTHDQEEALGMADRVGVLNGGRIEQVGTPRSIYETPRTTFVATFLGASNLLTGKVEGYDGAQAAISVAGRVISIPRGGLERGATVPLSLRPEKIRLCAHSPFMGKVKEMTYKGSTTYVEVDVNGVSFAISGDSAQIRGQHCEVGNLVGLEWDARDVVVLEDVAS</sequence>
<protein>
    <recommendedName>
        <fullName evidence="7">Spermidine/putrescine import ATP-binding protein PotA</fullName>
        <ecNumber evidence="7">7.6.2.11</ecNumber>
    </recommendedName>
</protein>
<evidence type="ECO:0000313" key="9">
    <source>
        <dbReference type="EMBL" id="MBO1325091.1"/>
    </source>
</evidence>
<comment type="caution">
    <text evidence="9">The sequence shown here is derived from an EMBL/GenBank/DDBJ whole genome shotgun (WGS) entry which is preliminary data.</text>
</comment>
<dbReference type="GO" id="GO:0015417">
    <property type="term" value="F:ABC-type polyamine transporter activity"/>
    <property type="evidence" value="ECO:0007669"/>
    <property type="project" value="UniProtKB-EC"/>
</dbReference>
<comment type="subunit">
    <text evidence="7">The complex is composed of two ATP-binding proteins (PotA), two transmembrane proteins (PotB and PotC) and a solute-binding protein (PotD).</text>
</comment>
<keyword evidence="1 7" id="KW-0813">Transport</keyword>
<dbReference type="Gene3D" id="2.40.50.100">
    <property type="match status" value="1"/>
</dbReference>
<keyword evidence="4 7" id="KW-0067">ATP-binding</keyword>
<dbReference type="SUPFAM" id="SSF50331">
    <property type="entry name" value="MOP-like"/>
    <property type="match status" value="1"/>
</dbReference>
<dbReference type="GO" id="GO:0005524">
    <property type="term" value="F:ATP binding"/>
    <property type="evidence" value="ECO:0007669"/>
    <property type="project" value="UniProtKB-KW"/>
</dbReference>
<accession>A0A939KRH0</accession>
<comment type="catalytic activity">
    <reaction evidence="7">
        <text>ATP + H2O + polyamine-[polyamine-binding protein]Side 1 = ADP + phosphate + polyamineSide 2 + [polyamine-binding protein]Side 1.</text>
        <dbReference type="EC" id="7.6.2.11"/>
    </reaction>
</comment>
<dbReference type="PROSITE" id="PS50893">
    <property type="entry name" value="ABC_TRANSPORTER_2"/>
    <property type="match status" value="1"/>
</dbReference>
<comment type="similarity">
    <text evidence="7">Belongs to the ABC transporter superfamily. Spermidine/putrescine importer (TC 3.A.1.11.1) family.</text>
</comment>
<keyword evidence="3 7" id="KW-0547">Nucleotide-binding</keyword>
<dbReference type="SUPFAM" id="SSF52540">
    <property type="entry name" value="P-loop containing nucleoside triphosphate hydrolases"/>
    <property type="match status" value="1"/>
</dbReference>
<proteinExistence type="inferred from homology"/>
<dbReference type="PROSITE" id="PS00211">
    <property type="entry name" value="ABC_TRANSPORTER_1"/>
    <property type="match status" value="1"/>
</dbReference>
<dbReference type="InterPro" id="IPR003593">
    <property type="entry name" value="AAA+_ATPase"/>
</dbReference>
<dbReference type="GO" id="GO:0043190">
    <property type="term" value="C:ATP-binding cassette (ABC) transporter complex"/>
    <property type="evidence" value="ECO:0007669"/>
    <property type="project" value="InterPro"/>
</dbReference>
<dbReference type="InterPro" id="IPR017871">
    <property type="entry name" value="ABC_transporter-like_CS"/>
</dbReference>
<organism evidence="9 10">
    <name type="scientific">Acetobacter garciniae</name>
    <dbReference type="NCBI Taxonomy" id="2817435"/>
    <lineage>
        <taxon>Bacteria</taxon>
        <taxon>Pseudomonadati</taxon>
        <taxon>Pseudomonadota</taxon>
        <taxon>Alphaproteobacteria</taxon>
        <taxon>Acetobacterales</taxon>
        <taxon>Acetobacteraceae</taxon>
        <taxon>Acetobacter</taxon>
    </lineage>
</organism>
<evidence type="ECO:0000256" key="5">
    <source>
        <dbReference type="ARBA" id="ARBA00022967"/>
    </source>
</evidence>
<evidence type="ECO:0000256" key="2">
    <source>
        <dbReference type="ARBA" id="ARBA00022475"/>
    </source>
</evidence>
<evidence type="ECO:0000256" key="3">
    <source>
        <dbReference type="ARBA" id="ARBA00022741"/>
    </source>
</evidence>
<evidence type="ECO:0000256" key="6">
    <source>
        <dbReference type="ARBA" id="ARBA00023136"/>
    </source>
</evidence>
<dbReference type="EC" id="7.6.2.11" evidence="7"/>
<feature type="domain" description="ABC transporter" evidence="8">
    <location>
        <begin position="15"/>
        <end position="245"/>
    </location>
</feature>
<evidence type="ECO:0000256" key="4">
    <source>
        <dbReference type="ARBA" id="ARBA00022840"/>
    </source>
</evidence>
<dbReference type="FunFam" id="3.40.50.300:FF:000425">
    <property type="entry name" value="Probable ABC transporter, ATP-binding subunit"/>
    <property type="match status" value="1"/>
</dbReference>
<evidence type="ECO:0000256" key="1">
    <source>
        <dbReference type="ARBA" id="ARBA00022448"/>
    </source>
</evidence>
<dbReference type="RefSeq" id="WP_207845766.1">
    <property type="nucleotide sequence ID" value="NZ_JAFVMH010000003.1"/>
</dbReference>
<keyword evidence="2 7" id="KW-1003">Cell membrane</keyword>
<dbReference type="Pfam" id="PF08402">
    <property type="entry name" value="TOBE_2"/>
    <property type="match status" value="1"/>
</dbReference>
<dbReference type="NCBIfam" id="TIGR01187">
    <property type="entry name" value="potA"/>
    <property type="match status" value="1"/>
</dbReference>
<evidence type="ECO:0000313" key="10">
    <source>
        <dbReference type="Proteomes" id="UP000664073"/>
    </source>
</evidence>
<reference evidence="9" key="1">
    <citation type="submission" date="2021-03" db="EMBL/GenBank/DDBJ databases">
        <title>The complete genome sequence of Acetobacter sp. TBRC 12339.</title>
        <authorList>
            <person name="Charoenyingcharoen P."/>
            <person name="Yukphan P."/>
        </authorList>
    </citation>
    <scope>NUCLEOTIDE SEQUENCE</scope>
    <source>
        <strain evidence="9">TBRC 12339</strain>
    </source>
</reference>
<dbReference type="GO" id="GO:0016887">
    <property type="term" value="F:ATP hydrolysis activity"/>
    <property type="evidence" value="ECO:0007669"/>
    <property type="project" value="InterPro"/>
</dbReference>
<evidence type="ECO:0000259" key="8">
    <source>
        <dbReference type="PROSITE" id="PS50893"/>
    </source>
</evidence>
<dbReference type="Gene3D" id="3.40.50.300">
    <property type="entry name" value="P-loop containing nucleotide triphosphate hydrolases"/>
    <property type="match status" value="1"/>
</dbReference>
<dbReference type="InterPro" id="IPR050093">
    <property type="entry name" value="ABC_SmlMolc_Importer"/>
</dbReference>
<keyword evidence="6 7" id="KW-0472">Membrane</keyword>
<dbReference type="InterPro" id="IPR013611">
    <property type="entry name" value="Transp-assoc_OB_typ2"/>
</dbReference>
<dbReference type="EMBL" id="JAFVMH010000003">
    <property type="protein sequence ID" value="MBO1325091.1"/>
    <property type="molecule type" value="Genomic_DNA"/>
</dbReference>
<dbReference type="InterPro" id="IPR005893">
    <property type="entry name" value="PotA-like"/>
</dbReference>
<dbReference type="PANTHER" id="PTHR42781:SF4">
    <property type="entry name" value="SPERMIDINE_PUTRESCINE IMPORT ATP-BINDING PROTEIN POTA"/>
    <property type="match status" value="1"/>
</dbReference>
<dbReference type="Proteomes" id="UP000664073">
    <property type="component" value="Unassembled WGS sequence"/>
</dbReference>
<comment type="function">
    <text evidence="7">Part of the ABC transporter complex PotABCD involved in spermidine/putrescine import. Responsible for energy coupling to the transport system.</text>
</comment>
<dbReference type="GO" id="GO:0015697">
    <property type="term" value="P:quaternary ammonium group transport"/>
    <property type="evidence" value="ECO:0007669"/>
    <property type="project" value="UniProtKB-ARBA"/>
</dbReference>
<dbReference type="Pfam" id="PF00005">
    <property type="entry name" value="ABC_tran"/>
    <property type="match status" value="1"/>
</dbReference>
<dbReference type="PANTHER" id="PTHR42781">
    <property type="entry name" value="SPERMIDINE/PUTRESCINE IMPORT ATP-BINDING PROTEIN POTA"/>
    <property type="match status" value="1"/>
</dbReference>
<dbReference type="SMART" id="SM00382">
    <property type="entry name" value="AAA"/>
    <property type="match status" value="1"/>
</dbReference>
<keyword evidence="5 7" id="KW-1278">Translocase</keyword>
<keyword evidence="10" id="KW-1185">Reference proteome</keyword>
<name>A0A939KRH0_9PROT</name>
<dbReference type="InterPro" id="IPR003439">
    <property type="entry name" value="ABC_transporter-like_ATP-bd"/>
</dbReference>
<dbReference type="AlphaFoldDB" id="A0A939KRH0"/>
<gene>
    <name evidence="7" type="primary">potA</name>
    <name evidence="9" type="ORF">J2D77_08010</name>
</gene>
<evidence type="ECO:0000256" key="7">
    <source>
        <dbReference type="RuleBase" id="RU364083"/>
    </source>
</evidence>
<dbReference type="InterPro" id="IPR008995">
    <property type="entry name" value="Mo/tungstate-bd_C_term_dom"/>
</dbReference>